<dbReference type="PROSITE" id="PS51257">
    <property type="entry name" value="PROKAR_LIPOPROTEIN"/>
    <property type="match status" value="1"/>
</dbReference>
<accession>A0A7L5DVQ7</accession>
<dbReference type="EMBL" id="CP051677">
    <property type="protein sequence ID" value="QJD79630.1"/>
    <property type="molecule type" value="Genomic_DNA"/>
</dbReference>
<dbReference type="AlphaFoldDB" id="A0A7L5DVQ7"/>
<protein>
    <submittedName>
        <fullName evidence="1">Uncharacterized protein</fullName>
    </submittedName>
</protein>
<reference evidence="1 2" key="1">
    <citation type="submission" date="2020-04" db="EMBL/GenBank/DDBJ databases">
        <title>Genome sequencing of novel species.</title>
        <authorList>
            <person name="Heo J."/>
            <person name="Kim S.-J."/>
            <person name="Kim J.-S."/>
            <person name="Hong S.-B."/>
            <person name="Kwon S.-W."/>
        </authorList>
    </citation>
    <scope>NUCLEOTIDE SEQUENCE [LARGE SCALE GENOMIC DNA]</scope>
    <source>
        <strain evidence="1 2">CJU-R4</strain>
    </source>
</reference>
<dbReference type="KEGG" id="srho:HH216_15300"/>
<dbReference type="Proteomes" id="UP000501128">
    <property type="component" value="Chromosome"/>
</dbReference>
<name>A0A7L5DVQ7_9BACT</name>
<dbReference type="RefSeq" id="WP_169551594.1">
    <property type="nucleotide sequence ID" value="NZ_CP051677.1"/>
</dbReference>
<evidence type="ECO:0000313" key="1">
    <source>
        <dbReference type="EMBL" id="QJD79630.1"/>
    </source>
</evidence>
<keyword evidence="2" id="KW-1185">Reference proteome</keyword>
<sequence length="345" mass="35090">MKTIARPINWLICGLILGTAAYSCKKKDDVAPTTYTFAGLDNVKMPELKQTAPAAVTATAGTVTSSTLAAAVGSALSSMSASAPVPATVQQAGDAMGQVVPASKAAAMTSSVTSDMINSGTLSADMKKEVAAMANSASLKAYMPSYTLPTVNGKPVGARIGTAGISPVAVANSVQQNGPTDPCQQAATTAYNTAMQRLDAAKATQTATVNATYAQLESAANGEVAGCQAGVPAKYDGLRTTLRTQVTSSIAMLNSLRATLGDALYNQLALMTYVGYFQALDNVNAIQAADLTACPAIKDAKIAAAKTARDIDINMVTTNYNAQVTDATAARSKAVASCHNQGNGG</sequence>
<gene>
    <name evidence="1" type="ORF">HH216_15300</name>
</gene>
<evidence type="ECO:0000313" key="2">
    <source>
        <dbReference type="Proteomes" id="UP000501128"/>
    </source>
</evidence>
<organism evidence="1 2">
    <name type="scientific">Spirosoma rhododendri</name>
    <dbReference type="NCBI Taxonomy" id="2728024"/>
    <lineage>
        <taxon>Bacteria</taxon>
        <taxon>Pseudomonadati</taxon>
        <taxon>Bacteroidota</taxon>
        <taxon>Cytophagia</taxon>
        <taxon>Cytophagales</taxon>
        <taxon>Cytophagaceae</taxon>
        <taxon>Spirosoma</taxon>
    </lineage>
</organism>
<proteinExistence type="predicted"/>